<name>A0A7J0FBE2_9ERIC</name>
<feature type="compositionally biased region" description="Polar residues" evidence="1">
    <location>
        <begin position="107"/>
        <end position="116"/>
    </location>
</feature>
<feature type="compositionally biased region" description="Acidic residues" evidence="1">
    <location>
        <begin position="38"/>
        <end position="51"/>
    </location>
</feature>
<gene>
    <name evidence="2" type="ORF">Acr_11g0003600</name>
</gene>
<proteinExistence type="predicted"/>
<accession>A0A7J0FBE2</accession>
<organism evidence="2 3">
    <name type="scientific">Actinidia rufa</name>
    <dbReference type="NCBI Taxonomy" id="165716"/>
    <lineage>
        <taxon>Eukaryota</taxon>
        <taxon>Viridiplantae</taxon>
        <taxon>Streptophyta</taxon>
        <taxon>Embryophyta</taxon>
        <taxon>Tracheophyta</taxon>
        <taxon>Spermatophyta</taxon>
        <taxon>Magnoliopsida</taxon>
        <taxon>eudicotyledons</taxon>
        <taxon>Gunneridae</taxon>
        <taxon>Pentapetalae</taxon>
        <taxon>asterids</taxon>
        <taxon>Ericales</taxon>
        <taxon>Actinidiaceae</taxon>
        <taxon>Actinidia</taxon>
    </lineage>
</organism>
<feature type="compositionally biased region" description="Basic residues" evidence="1">
    <location>
        <begin position="134"/>
        <end position="147"/>
    </location>
</feature>
<evidence type="ECO:0000313" key="2">
    <source>
        <dbReference type="EMBL" id="GFY96054.1"/>
    </source>
</evidence>
<sequence>MCSLFSQGECIEARGASGSVDPVERLVALAETGTQDNEDADVFQYDNSDEDIGVRPRRTTHRHITSPVTYDRCSSFSPVGDDDEFDGYIDPLSASRGQMEMPVSVEGVSQITQVESQGRPQPEREPQPQPQSHRLGRLTHVFSRRPRPNRDRRPPRCGTGGHA</sequence>
<dbReference type="EMBL" id="BJWL01000011">
    <property type="protein sequence ID" value="GFY96054.1"/>
    <property type="molecule type" value="Genomic_DNA"/>
</dbReference>
<feature type="region of interest" description="Disordered" evidence="1">
    <location>
        <begin position="38"/>
        <end position="60"/>
    </location>
</feature>
<protein>
    <submittedName>
        <fullName evidence="2">Uncharacterized protein</fullName>
    </submittedName>
</protein>
<feature type="region of interest" description="Disordered" evidence="1">
    <location>
        <begin position="74"/>
        <end position="163"/>
    </location>
</feature>
<dbReference type="AlphaFoldDB" id="A0A7J0FBE2"/>
<reference evidence="2 3" key="1">
    <citation type="submission" date="2019-07" db="EMBL/GenBank/DDBJ databases">
        <title>De Novo Assembly of kiwifruit Actinidia rufa.</title>
        <authorList>
            <person name="Sugita-Konishi S."/>
            <person name="Sato K."/>
            <person name="Mori E."/>
            <person name="Abe Y."/>
            <person name="Kisaki G."/>
            <person name="Hamano K."/>
            <person name="Suezawa K."/>
            <person name="Otani M."/>
            <person name="Fukuda T."/>
            <person name="Manabe T."/>
            <person name="Gomi K."/>
            <person name="Tabuchi M."/>
            <person name="Akimitsu K."/>
            <person name="Kataoka I."/>
        </authorList>
    </citation>
    <scope>NUCLEOTIDE SEQUENCE [LARGE SCALE GENOMIC DNA]</scope>
    <source>
        <strain evidence="3">cv. Fuchu</strain>
    </source>
</reference>
<evidence type="ECO:0000313" key="3">
    <source>
        <dbReference type="Proteomes" id="UP000585474"/>
    </source>
</evidence>
<comment type="caution">
    <text evidence="2">The sequence shown here is derived from an EMBL/GenBank/DDBJ whole genome shotgun (WGS) entry which is preliminary data.</text>
</comment>
<evidence type="ECO:0000256" key="1">
    <source>
        <dbReference type="SAM" id="MobiDB-lite"/>
    </source>
</evidence>
<keyword evidence="3" id="KW-1185">Reference proteome</keyword>
<dbReference type="Proteomes" id="UP000585474">
    <property type="component" value="Unassembled WGS sequence"/>
</dbReference>